<evidence type="ECO:0000256" key="1">
    <source>
        <dbReference type="SAM" id="MobiDB-lite"/>
    </source>
</evidence>
<dbReference type="CDD" id="cd17719">
    <property type="entry name" value="BRCT_Rev1"/>
    <property type="match status" value="1"/>
</dbReference>
<evidence type="ECO:0000313" key="5">
    <source>
        <dbReference type="RefSeq" id="XP_022257450.1"/>
    </source>
</evidence>
<dbReference type="PROSITE" id="PS50173">
    <property type="entry name" value="UMUC"/>
    <property type="match status" value="1"/>
</dbReference>
<feature type="domain" description="UmuC" evidence="3">
    <location>
        <begin position="358"/>
        <end position="379"/>
    </location>
</feature>
<dbReference type="InterPro" id="IPR001126">
    <property type="entry name" value="UmuC"/>
</dbReference>
<gene>
    <name evidence="5" type="primary">LOC106473283</name>
</gene>
<dbReference type="Gene3D" id="6.10.250.1490">
    <property type="match status" value="1"/>
</dbReference>
<dbReference type="RefSeq" id="XP_022257450.1">
    <property type="nucleotide sequence ID" value="XM_022401742.1"/>
</dbReference>
<dbReference type="GeneID" id="106473283"/>
<dbReference type="InterPro" id="IPR043128">
    <property type="entry name" value="Rev_trsase/Diguanyl_cyclase"/>
</dbReference>
<evidence type="ECO:0000259" key="2">
    <source>
        <dbReference type="PROSITE" id="PS50172"/>
    </source>
</evidence>
<feature type="compositionally biased region" description="Basic and acidic residues" evidence="1">
    <location>
        <begin position="193"/>
        <end position="232"/>
    </location>
</feature>
<dbReference type="InterPro" id="IPR001357">
    <property type="entry name" value="BRCT_dom"/>
</dbReference>
<reference evidence="5" key="1">
    <citation type="submission" date="2025-08" db="UniProtKB">
        <authorList>
            <consortium name="RefSeq"/>
        </authorList>
    </citation>
    <scope>IDENTIFICATION</scope>
    <source>
        <tissue evidence="5">Muscle</tissue>
    </source>
</reference>
<dbReference type="PROSITE" id="PS50172">
    <property type="entry name" value="BRCT"/>
    <property type="match status" value="1"/>
</dbReference>
<proteinExistence type="predicted"/>
<dbReference type="SUPFAM" id="SSF52113">
    <property type="entry name" value="BRCT domain"/>
    <property type="match status" value="1"/>
</dbReference>
<feature type="non-terminal residue" evidence="5">
    <location>
        <position position="379"/>
    </location>
</feature>
<accession>A0ABM1TNJ4</accession>
<dbReference type="InterPro" id="IPR043502">
    <property type="entry name" value="DNA/RNA_pol_sf"/>
</dbReference>
<dbReference type="Gene3D" id="3.40.50.10190">
    <property type="entry name" value="BRCT domain"/>
    <property type="match status" value="1"/>
</dbReference>
<dbReference type="Gene3D" id="3.30.70.270">
    <property type="match status" value="1"/>
</dbReference>
<feature type="domain" description="BRCT" evidence="2">
    <location>
        <begin position="48"/>
        <end position="135"/>
    </location>
</feature>
<organism evidence="4 5">
    <name type="scientific">Limulus polyphemus</name>
    <name type="common">Atlantic horseshoe crab</name>
    <dbReference type="NCBI Taxonomy" id="6850"/>
    <lineage>
        <taxon>Eukaryota</taxon>
        <taxon>Metazoa</taxon>
        <taxon>Ecdysozoa</taxon>
        <taxon>Arthropoda</taxon>
        <taxon>Chelicerata</taxon>
        <taxon>Merostomata</taxon>
        <taxon>Xiphosura</taxon>
        <taxon>Limulidae</taxon>
        <taxon>Limulus</taxon>
    </lineage>
</organism>
<protein>
    <submittedName>
        <fullName evidence="5">DNA repair protein REV1-like</fullName>
    </submittedName>
</protein>
<feature type="region of interest" description="Disordered" evidence="1">
    <location>
        <begin position="181"/>
        <end position="272"/>
    </location>
</feature>
<name>A0ABM1TNJ4_LIMPO</name>
<feature type="compositionally biased region" description="Polar residues" evidence="1">
    <location>
        <begin position="235"/>
        <end position="269"/>
    </location>
</feature>
<dbReference type="Proteomes" id="UP000694941">
    <property type="component" value="Unplaced"/>
</dbReference>
<dbReference type="Pfam" id="PF00533">
    <property type="entry name" value="BRCT"/>
    <property type="match status" value="1"/>
</dbReference>
<dbReference type="InterPro" id="IPR036420">
    <property type="entry name" value="BRCT_dom_sf"/>
</dbReference>
<sequence>MQRRHRQYGATGFETWGGYMAAKKQKLAEQFITKAHHELENLDTCKDETSKIFEGVAIFVNGYTNPTAGELKRLMMMHGGTYHHYYKRHQTTHIIATNLPDSKVRELKEEKVVKPEWITESIKTGKLLPDTPFLLYSCLSKGQKKLNAFVGQDRNIVAEDSVYKLGIEGQIKDKSITMNSDNKNQEIRNGNVMDDRAQDQNRVNEHEVQKKVNDNTLKSDGEFIKSTDEARKSNMKSSPRTRTASKDSVNVSFSQLRGSTGHDQTTVKSSLRAGEPNFLSEFYSHSRLHHISTAGAEFKQYVADLHRKNSGNFPGRNKLLKWKKSQQGGCPTSNAEITGLENPKSTQIISGERKERTIMHIDMDCFFVSVGLRSRPDLI</sequence>
<dbReference type="PANTHER" id="PTHR45990">
    <property type="entry name" value="DNA REPAIR PROTEIN REV1"/>
    <property type="match status" value="1"/>
</dbReference>
<dbReference type="PANTHER" id="PTHR45990:SF1">
    <property type="entry name" value="DNA REPAIR PROTEIN REV1"/>
    <property type="match status" value="1"/>
</dbReference>
<evidence type="ECO:0000313" key="4">
    <source>
        <dbReference type="Proteomes" id="UP000694941"/>
    </source>
</evidence>
<dbReference type="SUPFAM" id="SSF56672">
    <property type="entry name" value="DNA/RNA polymerases"/>
    <property type="match status" value="1"/>
</dbReference>
<dbReference type="SMART" id="SM00292">
    <property type="entry name" value="BRCT"/>
    <property type="match status" value="1"/>
</dbReference>
<evidence type="ECO:0000259" key="3">
    <source>
        <dbReference type="PROSITE" id="PS50173"/>
    </source>
</evidence>
<keyword evidence="4" id="KW-1185">Reference proteome</keyword>